<feature type="chain" id="PRO_5003241047" description="CUB domain-containing protein" evidence="1">
    <location>
        <begin position="20"/>
        <end position="507"/>
    </location>
</feature>
<proteinExistence type="predicted"/>
<sequence>MLKLCLTLSVAFVLQGSRACEQHLPIFRKFIPDKWNYWKSFYYQPNLVVPDGEKNRNRFSNIYGVNSYEEETSLEGRAKKPLSSINSLKKYFVNKNVEDEEEVNQAESESRFISGNGIFNNQLRPGNKLGFLFNLANRIPFSIISNSGRPFDACTTQNGDTGICASGFVCSLFGGRPSGSCFLGNICCVNAVNQCGGTVTLNNTYWQSPTVAIKSPTICALNIKLDTNYVEQLGKPICQIRLDFVSFSIAQPTGGTCTDTFQVGGATTVAPIICGDNSGQHMYLDVPSSDVTSTDVQLMFNFATGTATPSSRSWNIKIALLPCGADYLAPVDCLQYFTAPTGRVSSFNWRDVPVSAIRQLNNQNYNICFRTELVDRQKATQICLSVCATSNAGAGYSITTNAVNAGNSLLGVGNSANGYCTYDFLAIVGATDLSTGLVADRFCGEKLSTARAPGVAVNGQLCTKIMPFKLIYGTDGTEAEVGAPALVSTPADTNNVGFCLDYQERPN</sequence>
<evidence type="ECO:0000313" key="3">
    <source>
        <dbReference type="EMBL" id="EFX70293.1"/>
    </source>
</evidence>
<dbReference type="PANTHER" id="PTHR33236:SF5">
    <property type="entry name" value="CUB DOMAIN-CONTAINING PROTEIN"/>
    <property type="match status" value="1"/>
</dbReference>
<feature type="signal peptide" evidence="1">
    <location>
        <begin position="1"/>
        <end position="19"/>
    </location>
</feature>
<keyword evidence="4" id="KW-1185">Reference proteome</keyword>
<reference evidence="3 4" key="1">
    <citation type="journal article" date="2011" name="Science">
        <title>The ecoresponsive genome of Daphnia pulex.</title>
        <authorList>
            <person name="Colbourne J.K."/>
            <person name="Pfrender M.E."/>
            <person name="Gilbert D."/>
            <person name="Thomas W.K."/>
            <person name="Tucker A."/>
            <person name="Oakley T.H."/>
            <person name="Tokishita S."/>
            <person name="Aerts A."/>
            <person name="Arnold G.J."/>
            <person name="Basu M.K."/>
            <person name="Bauer D.J."/>
            <person name="Caceres C.E."/>
            <person name="Carmel L."/>
            <person name="Casola C."/>
            <person name="Choi J.H."/>
            <person name="Detter J.C."/>
            <person name="Dong Q."/>
            <person name="Dusheyko S."/>
            <person name="Eads B.D."/>
            <person name="Frohlich T."/>
            <person name="Geiler-Samerotte K.A."/>
            <person name="Gerlach D."/>
            <person name="Hatcher P."/>
            <person name="Jogdeo S."/>
            <person name="Krijgsveld J."/>
            <person name="Kriventseva E.V."/>
            <person name="Kultz D."/>
            <person name="Laforsch C."/>
            <person name="Lindquist E."/>
            <person name="Lopez J."/>
            <person name="Manak J.R."/>
            <person name="Muller J."/>
            <person name="Pangilinan J."/>
            <person name="Patwardhan R.P."/>
            <person name="Pitluck S."/>
            <person name="Pritham E.J."/>
            <person name="Rechtsteiner A."/>
            <person name="Rho M."/>
            <person name="Rogozin I.B."/>
            <person name="Sakarya O."/>
            <person name="Salamov A."/>
            <person name="Schaack S."/>
            <person name="Shapiro H."/>
            <person name="Shiga Y."/>
            <person name="Skalitzky C."/>
            <person name="Smith Z."/>
            <person name="Souvorov A."/>
            <person name="Sung W."/>
            <person name="Tang Z."/>
            <person name="Tsuchiya D."/>
            <person name="Tu H."/>
            <person name="Vos H."/>
            <person name="Wang M."/>
            <person name="Wolf Y.I."/>
            <person name="Yamagata H."/>
            <person name="Yamada T."/>
            <person name="Ye Y."/>
            <person name="Shaw J.R."/>
            <person name="Andrews J."/>
            <person name="Crease T.J."/>
            <person name="Tang H."/>
            <person name="Lucas S.M."/>
            <person name="Robertson H.M."/>
            <person name="Bork P."/>
            <person name="Koonin E.V."/>
            <person name="Zdobnov E.M."/>
            <person name="Grigoriev I.V."/>
            <person name="Lynch M."/>
            <person name="Boore J.L."/>
        </authorList>
    </citation>
    <scope>NUCLEOTIDE SEQUENCE [LARGE SCALE GENOMIC DNA]</scope>
</reference>
<dbReference type="InParanoid" id="E9HD08"/>
<organism evidence="3 4">
    <name type="scientific">Daphnia pulex</name>
    <name type="common">Water flea</name>
    <dbReference type="NCBI Taxonomy" id="6669"/>
    <lineage>
        <taxon>Eukaryota</taxon>
        <taxon>Metazoa</taxon>
        <taxon>Ecdysozoa</taxon>
        <taxon>Arthropoda</taxon>
        <taxon>Crustacea</taxon>
        <taxon>Branchiopoda</taxon>
        <taxon>Diplostraca</taxon>
        <taxon>Cladocera</taxon>
        <taxon>Anomopoda</taxon>
        <taxon>Daphniidae</taxon>
        <taxon>Daphnia</taxon>
    </lineage>
</organism>
<evidence type="ECO:0000313" key="4">
    <source>
        <dbReference type="Proteomes" id="UP000000305"/>
    </source>
</evidence>
<dbReference type="STRING" id="6669.E9HD08"/>
<dbReference type="OrthoDB" id="6479909at2759"/>
<dbReference type="PhylomeDB" id="E9HD08"/>
<dbReference type="EMBL" id="GL732622">
    <property type="protein sequence ID" value="EFX70293.1"/>
    <property type="molecule type" value="Genomic_DNA"/>
</dbReference>
<dbReference type="PANTHER" id="PTHR33236">
    <property type="entry name" value="INTRAFLAGELLAR TRANSPORT PROTEIN 122 FAMILY PROTEIN-RELATED"/>
    <property type="match status" value="1"/>
</dbReference>
<dbReference type="HOGENOM" id="CLU_022631_1_1_1"/>
<name>E9HD08_DAPPU</name>
<dbReference type="Proteomes" id="UP000000305">
    <property type="component" value="Unassembled WGS sequence"/>
</dbReference>
<dbReference type="AlphaFoldDB" id="E9HD08"/>
<evidence type="ECO:0000256" key="1">
    <source>
        <dbReference type="SAM" id="SignalP"/>
    </source>
</evidence>
<dbReference type="KEGG" id="dpx:DAPPUDRAFT_300499"/>
<keyword evidence="1" id="KW-0732">Signal</keyword>
<feature type="domain" description="CUB" evidence="2">
    <location>
        <begin position="330"/>
        <end position="504"/>
    </location>
</feature>
<protein>
    <recommendedName>
        <fullName evidence="2">CUB domain-containing protein</fullName>
    </recommendedName>
</protein>
<accession>E9HD08</accession>
<dbReference type="Pfam" id="PF26080">
    <property type="entry name" value="CUB_animal"/>
    <property type="match status" value="1"/>
</dbReference>
<evidence type="ECO:0000259" key="2">
    <source>
        <dbReference type="Pfam" id="PF26080"/>
    </source>
</evidence>
<dbReference type="InterPro" id="IPR058698">
    <property type="entry name" value="CUB_metazoa"/>
</dbReference>
<gene>
    <name evidence="3" type="ORF">DAPPUDRAFT_300499</name>
</gene>